<accession>A0A2K2FX29</accession>
<dbReference type="Pfam" id="PF07683">
    <property type="entry name" value="CobW_C"/>
    <property type="match status" value="1"/>
</dbReference>
<dbReference type="Gene3D" id="3.40.50.300">
    <property type="entry name" value="P-loop containing nucleotide triphosphate hydrolases"/>
    <property type="match status" value="1"/>
</dbReference>
<dbReference type="Gene3D" id="3.30.1220.10">
    <property type="entry name" value="CobW-like, C-terminal domain"/>
    <property type="match status" value="1"/>
</dbReference>
<dbReference type="RefSeq" id="WP_103097704.1">
    <property type="nucleotide sequence ID" value="NZ_LYMM01000051.1"/>
</dbReference>
<evidence type="ECO:0000256" key="1">
    <source>
        <dbReference type="ARBA" id="ARBA00022741"/>
    </source>
</evidence>
<gene>
    <name evidence="8" type="ORF">A8V01_06360</name>
</gene>
<dbReference type="InterPro" id="IPR036627">
    <property type="entry name" value="CobW-likC_sf"/>
</dbReference>
<evidence type="ECO:0000259" key="7">
    <source>
        <dbReference type="SMART" id="SM00833"/>
    </source>
</evidence>
<keyword evidence="2" id="KW-0378">Hydrolase</keyword>
<organism evidence="8 9">
    <name type="scientific">Novosphingobium guangzhouense</name>
    <dbReference type="NCBI Taxonomy" id="1850347"/>
    <lineage>
        <taxon>Bacteria</taxon>
        <taxon>Pseudomonadati</taxon>
        <taxon>Pseudomonadota</taxon>
        <taxon>Alphaproteobacteria</taxon>
        <taxon>Sphingomonadales</taxon>
        <taxon>Sphingomonadaceae</taxon>
        <taxon>Novosphingobium</taxon>
    </lineage>
</organism>
<protein>
    <recommendedName>
        <fullName evidence="7">CobW C-terminal domain-containing protein</fullName>
    </recommendedName>
</protein>
<evidence type="ECO:0000256" key="3">
    <source>
        <dbReference type="ARBA" id="ARBA00023186"/>
    </source>
</evidence>
<comment type="catalytic activity">
    <reaction evidence="6">
        <text>GTP + H2O = GDP + phosphate + H(+)</text>
        <dbReference type="Rhea" id="RHEA:19669"/>
        <dbReference type="ChEBI" id="CHEBI:15377"/>
        <dbReference type="ChEBI" id="CHEBI:15378"/>
        <dbReference type="ChEBI" id="CHEBI:37565"/>
        <dbReference type="ChEBI" id="CHEBI:43474"/>
        <dbReference type="ChEBI" id="CHEBI:58189"/>
    </reaction>
    <physiologicalReaction direction="left-to-right" evidence="6">
        <dbReference type="Rhea" id="RHEA:19670"/>
    </physiologicalReaction>
</comment>
<dbReference type="GO" id="GO:0000166">
    <property type="term" value="F:nucleotide binding"/>
    <property type="evidence" value="ECO:0007669"/>
    <property type="project" value="UniProtKB-KW"/>
</dbReference>
<dbReference type="CDD" id="cd03112">
    <property type="entry name" value="CobW-like"/>
    <property type="match status" value="1"/>
</dbReference>
<keyword evidence="9" id="KW-1185">Reference proteome</keyword>
<dbReference type="Pfam" id="PF02492">
    <property type="entry name" value="cobW"/>
    <property type="match status" value="1"/>
</dbReference>
<dbReference type="PANTHER" id="PTHR13748">
    <property type="entry name" value="COBW-RELATED"/>
    <property type="match status" value="1"/>
</dbReference>
<sequence length="331" mass="35047">MTPDERIPVEILSGFLGSGKTTLLNRMLAKGAFRDTAVVVNELGEIALDHLLVESAPGQVALLEGGCLCCAVIDSLPETLLDLCRRRSAGELPRFGRIVIETTGLADPGPIIEVIRRSPLLAHFLSLGVIVTALDMLGGQAQVERHPEALRQLVLADRLVLTKLDLRTPLSPEECIWIAGANPLADVVTAADVLTDPALLLAPPRGPRLAGTDSPAAYSHAAHTHGVRACSFRLNEPVTRAGLAAFAAALELSFGADLLRCKGLVETRGRLLLVQGVGTRLAVSEAPPSAAGGEPHLTVIVRQRGEDEIAALLPWLHVPEGTMPPTREGLQ</sequence>
<dbReference type="OrthoDB" id="9808822at2"/>
<dbReference type="InterPro" id="IPR003495">
    <property type="entry name" value="CobW/HypB/UreG_nucleotide-bd"/>
</dbReference>
<name>A0A2K2FX29_9SPHN</name>
<evidence type="ECO:0000256" key="4">
    <source>
        <dbReference type="ARBA" id="ARBA00034320"/>
    </source>
</evidence>
<dbReference type="Proteomes" id="UP000236327">
    <property type="component" value="Unassembled WGS sequence"/>
</dbReference>
<keyword evidence="3" id="KW-0143">Chaperone</keyword>
<feature type="domain" description="CobW C-terminal" evidence="7">
    <location>
        <begin position="227"/>
        <end position="317"/>
    </location>
</feature>
<dbReference type="AlphaFoldDB" id="A0A2K2FX29"/>
<comment type="function">
    <text evidence="5">Zinc chaperone that directly transfers zinc cofactor to target proteins, thereby activating them. Zinc is transferred from the CXCC motif in the GTPase domain to the zinc binding site in target proteins in a process requiring GTP hydrolysis.</text>
</comment>
<evidence type="ECO:0000256" key="5">
    <source>
        <dbReference type="ARBA" id="ARBA00045658"/>
    </source>
</evidence>
<evidence type="ECO:0000256" key="6">
    <source>
        <dbReference type="ARBA" id="ARBA00049117"/>
    </source>
</evidence>
<comment type="similarity">
    <text evidence="4">Belongs to the SIMIBI class G3E GTPase family. ZNG1 subfamily.</text>
</comment>
<dbReference type="GO" id="GO:0016787">
    <property type="term" value="F:hydrolase activity"/>
    <property type="evidence" value="ECO:0007669"/>
    <property type="project" value="UniProtKB-KW"/>
</dbReference>
<dbReference type="SUPFAM" id="SSF52540">
    <property type="entry name" value="P-loop containing nucleoside triphosphate hydrolases"/>
    <property type="match status" value="1"/>
</dbReference>
<dbReference type="InterPro" id="IPR051316">
    <property type="entry name" value="Zinc-reg_GTPase_activator"/>
</dbReference>
<evidence type="ECO:0000256" key="2">
    <source>
        <dbReference type="ARBA" id="ARBA00022801"/>
    </source>
</evidence>
<proteinExistence type="inferred from homology"/>
<comment type="caution">
    <text evidence="8">The sequence shown here is derived from an EMBL/GenBank/DDBJ whole genome shotgun (WGS) entry which is preliminary data.</text>
</comment>
<dbReference type="PANTHER" id="PTHR13748:SF62">
    <property type="entry name" value="COBW DOMAIN-CONTAINING PROTEIN"/>
    <property type="match status" value="1"/>
</dbReference>
<evidence type="ECO:0000313" key="8">
    <source>
        <dbReference type="EMBL" id="PNU03346.1"/>
    </source>
</evidence>
<evidence type="ECO:0000313" key="9">
    <source>
        <dbReference type="Proteomes" id="UP000236327"/>
    </source>
</evidence>
<dbReference type="SMART" id="SM00833">
    <property type="entry name" value="CobW_C"/>
    <property type="match status" value="1"/>
</dbReference>
<dbReference type="InterPro" id="IPR027417">
    <property type="entry name" value="P-loop_NTPase"/>
</dbReference>
<dbReference type="InterPro" id="IPR011629">
    <property type="entry name" value="CobW-like_C"/>
</dbReference>
<reference evidence="8 9" key="1">
    <citation type="submission" date="2016-05" db="EMBL/GenBank/DDBJ databases">
        <title>Complete genome sequence of Novosphingobium guangzhouense SA925(T).</title>
        <authorList>
            <person name="Sha S."/>
        </authorList>
    </citation>
    <scope>NUCLEOTIDE SEQUENCE [LARGE SCALE GENOMIC DNA]</scope>
    <source>
        <strain evidence="8 9">SA925</strain>
    </source>
</reference>
<dbReference type="GO" id="GO:0005737">
    <property type="term" value="C:cytoplasm"/>
    <property type="evidence" value="ECO:0007669"/>
    <property type="project" value="TreeGrafter"/>
</dbReference>
<keyword evidence="1" id="KW-0547">Nucleotide-binding</keyword>
<dbReference type="EMBL" id="LYMM01000051">
    <property type="protein sequence ID" value="PNU03346.1"/>
    <property type="molecule type" value="Genomic_DNA"/>
</dbReference>
<dbReference type="SUPFAM" id="SSF90002">
    <property type="entry name" value="Hypothetical protein YjiA, C-terminal domain"/>
    <property type="match status" value="1"/>
</dbReference>